<evidence type="ECO:0000256" key="2">
    <source>
        <dbReference type="SAM" id="SignalP"/>
    </source>
</evidence>
<dbReference type="Proteomes" id="UP001189429">
    <property type="component" value="Unassembled WGS sequence"/>
</dbReference>
<organism evidence="3 4">
    <name type="scientific">Prorocentrum cordatum</name>
    <dbReference type="NCBI Taxonomy" id="2364126"/>
    <lineage>
        <taxon>Eukaryota</taxon>
        <taxon>Sar</taxon>
        <taxon>Alveolata</taxon>
        <taxon>Dinophyceae</taxon>
        <taxon>Prorocentrales</taxon>
        <taxon>Prorocentraceae</taxon>
        <taxon>Prorocentrum</taxon>
    </lineage>
</organism>
<evidence type="ECO:0000313" key="4">
    <source>
        <dbReference type="Proteomes" id="UP001189429"/>
    </source>
</evidence>
<reference evidence="3" key="1">
    <citation type="submission" date="2023-10" db="EMBL/GenBank/DDBJ databases">
        <authorList>
            <person name="Chen Y."/>
            <person name="Shah S."/>
            <person name="Dougan E. K."/>
            <person name="Thang M."/>
            <person name="Chan C."/>
        </authorList>
    </citation>
    <scope>NUCLEOTIDE SEQUENCE [LARGE SCALE GENOMIC DNA]</scope>
</reference>
<feature type="compositionally biased region" description="Basic and acidic residues" evidence="1">
    <location>
        <begin position="159"/>
        <end position="169"/>
    </location>
</feature>
<accession>A0ABN9WMB9</accession>
<protein>
    <submittedName>
        <fullName evidence="3">Uncharacterized protein</fullName>
    </submittedName>
</protein>
<keyword evidence="4" id="KW-1185">Reference proteome</keyword>
<name>A0ABN9WMB9_9DINO</name>
<feature type="region of interest" description="Disordered" evidence="1">
    <location>
        <begin position="157"/>
        <end position="256"/>
    </location>
</feature>
<feature type="chain" id="PRO_5046295363" evidence="2">
    <location>
        <begin position="20"/>
        <end position="256"/>
    </location>
</feature>
<proteinExistence type="predicted"/>
<feature type="region of interest" description="Disordered" evidence="1">
    <location>
        <begin position="83"/>
        <end position="120"/>
    </location>
</feature>
<gene>
    <name evidence="3" type="ORF">PCOR1329_LOCUS67741</name>
</gene>
<evidence type="ECO:0000256" key="1">
    <source>
        <dbReference type="SAM" id="MobiDB-lite"/>
    </source>
</evidence>
<feature type="compositionally biased region" description="Low complexity" evidence="1">
    <location>
        <begin position="98"/>
        <end position="108"/>
    </location>
</feature>
<dbReference type="EMBL" id="CAUYUJ010018795">
    <property type="protein sequence ID" value="CAK0886377.1"/>
    <property type="molecule type" value="Genomic_DNA"/>
</dbReference>
<evidence type="ECO:0000313" key="3">
    <source>
        <dbReference type="EMBL" id="CAK0886377.1"/>
    </source>
</evidence>
<feature type="signal peptide" evidence="2">
    <location>
        <begin position="1"/>
        <end position="19"/>
    </location>
</feature>
<sequence>MTKMVVIIVLNCWLATMLCHPPLSEAFRRRGTVINRAGSHKRDISLLKKTTNGRKVSRRRFAITSREGEEAIAMPIPSLRHSEMSTSNRRHARGGSKGTTATCGKGTAPRGMQGKDARQRAHGGLIDGVRDLPTDAMEQMGSEGLVQILRAQISPAEMQGERQRVEPRRAGRSSIPSGAAREAGRGGADSAPRAGPPQTPSRLPLGSRTRRAPQWMPQRRGAKEAEGAKARSARARSMEGLTVKKDRLDAANLQPG</sequence>
<keyword evidence="2" id="KW-0732">Signal</keyword>
<comment type="caution">
    <text evidence="3">The sequence shown here is derived from an EMBL/GenBank/DDBJ whole genome shotgun (WGS) entry which is preliminary data.</text>
</comment>